<dbReference type="SUPFAM" id="SSF53474">
    <property type="entry name" value="alpha/beta-Hydrolases"/>
    <property type="match status" value="1"/>
</dbReference>
<evidence type="ECO:0000259" key="2">
    <source>
        <dbReference type="Pfam" id="PF12697"/>
    </source>
</evidence>
<sequence length="261" mass="28853">MKLNYQITPAPQAATIPVVLLHGLFGKQDNLGLLKQHLMTQYSVISVDLRNHGLSEWHSEMNYHAMGEDILALLAQLHIPQAHLIGHSMGGKAAMAVAIQQPTQVASLTVADIAPVSYQQDRHSAVFAALQTVAKKPEVTSRKDADTLMSQHLAEPSVRQFLLKSFSNDSPSHWQFNLDTLATHYSDIMGWPFSADQQYPGPVLFIKGGASDYLQPEHQPAIMNHFPNATARVIPSCGHWLHAEKPALFNGIVERFLQQVS</sequence>
<dbReference type="InterPro" id="IPR000073">
    <property type="entry name" value="AB_hydrolase_1"/>
</dbReference>
<dbReference type="GO" id="GO:0016787">
    <property type="term" value="F:hydrolase activity"/>
    <property type="evidence" value="ECO:0007669"/>
    <property type="project" value="UniProtKB-KW"/>
</dbReference>
<dbReference type="EC" id="3.1.-.-" evidence="3"/>
<comment type="caution">
    <text evidence="3">The sequence shown here is derived from an EMBL/GenBank/DDBJ whole genome shotgun (WGS) entry which is preliminary data.</text>
</comment>
<evidence type="ECO:0000256" key="1">
    <source>
        <dbReference type="ARBA" id="ARBA00022801"/>
    </source>
</evidence>
<keyword evidence="1 3" id="KW-0378">Hydrolase</keyword>
<dbReference type="InterPro" id="IPR029058">
    <property type="entry name" value="AB_hydrolase_fold"/>
</dbReference>
<gene>
    <name evidence="3" type="ORF">HNR75_002318</name>
</gene>
<dbReference type="RefSeq" id="WP_188027105.1">
    <property type="nucleotide sequence ID" value="NZ_JACHGR010000007.1"/>
</dbReference>
<dbReference type="PANTHER" id="PTHR46118:SF4">
    <property type="entry name" value="PROTEIN ABHD11"/>
    <property type="match status" value="1"/>
</dbReference>
<keyword evidence="4" id="KW-1185">Reference proteome</keyword>
<organism evidence="3 4">
    <name type="scientific">Tolumonas osonensis</name>
    <dbReference type="NCBI Taxonomy" id="675874"/>
    <lineage>
        <taxon>Bacteria</taxon>
        <taxon>Pseudomonadati</taxon>
        <taxon>Pseudomonadota</taxon>
        <taxon>Gammaproteobacteria</taxon>
        <taxon>Aeromonadales</taxon>
        <taxon>Aeromonadaceae</taxon>
        <taxon>Tolumonas</taxon>
    </lineage>
</organism>
<dbReference type="Gene3D" id="3.40.50.1820">
    <property type="entry name" value="alpha/beta hydrolase"/>
    <property type="match status" value="1"/>
</dbReference>
<dbReference type="Proteomes" id="UP000585721">
    <property type="component" value="Unassembled WGS sequence"/>
</dbReference>
<name>A0A841GI89_9GAMM</name>
<protein>
    <submittedName>
        <fullName evidence="3">Esterase</fullName>
        <ecNumber evidence="3">3.1.-.-</ecNumber>
    </submittedName>
</protein>
<dbReference type="PRINTS" id="PR00111">
    <property type="entry name" value="ABHYDROLASE"/>
</dbReference>
<accession>A0A841GI89</accession>
<reference evidence="3 4" key="1">
    <citation type="submission" date="2020-08" db="EMBL/GenBank/DDBJ databases">
        <title>Genomic Encyclopedia of Type Strains, Phase IV (KMG-IV): sequencing the most valuable type-strain genomes for metagenomic binning, comparative biology and taxonomic classification.</title>
        <authorList>
            <person name="Goeker M."/>
        </authorList>
    </citation>
    <scope>NUCLEOTIDE SEQUENCE [LARGE SCALE GENOMIC DNA]</scope>
    <source>
        <strain evidence="3 4">DSM 22975</strain>
    </source>
</reference>
<dbReference type="EMBL" id="JACHGR010000007">
    <property type="protein sequence ID" value="MBB6056386.1"/>
    <property type="molecule type" value="Genomic_DNA"/>
</dbReference>
<dbReference type="Pfam" id="PF12697">
    <property type="entry name" value="Abhydrolase_6"/>
    <property type="match status" value="1"/>
</dbReference>
<dbReference type="PANTHER" id="PTHR46118">
    <property type="entry name" value="PROTEIN ABHD11"/>
    <property type="match status" value="1"/>
</dbReference>
<evidence type="ECO:0000313" key="3">
    <source>
        <dbReference type="EMBL" id="MBB6056386.1"/>
    </source>
</evidence>
<evidence type="ECO:0000313" key="4">
    <source>
        <dbReference type="Proteomes" id="UP000585721"/>
    </source>
</evidence>
<dbReference type="AlphaFoldDB" id="A0A841GI89"/>
<proteinExistence type="predicted"/>
<feature type="domain" description="AB hydrolase-1" evidence="2">
    <location>
        <begin position="18"/>
        <end position="250"/>
    </location>
</feature>